<gene>
    <name evidence="2" type="ORF">ENF32_05275</name>
</gene>
<dbReference type="Proteomes" id="UP000885690">
    <property type="component" value="Unassembled WGS sequence"/>
</dbReference>
<feature type="domain" description="ARG and Rhodanese-Phosphatase-superfamily-associated" evidence="1">
    <location>
        <begin position="10"/>
        <end position="292"/>
    </location>
</feature>
<dbReference type="AlphaFoldDB" id="A0A7C0U750"/>
<accession>A0A7C0U750</accession>
<dbReference type="EMBL" id="DQWS01000195">
    <property type="protein sequence ID" value="HDD53461.1"/>
    <property type="molecule type" value="Genomic_DNA"/>
</dbReference>
<evidence type="ECO:0000259" key="1">
    <source>
        <dbReference type="Pfam" id="PF20208"/>
    </source>
</evidence>
<dbReference type="Pfam" id="PF20208">
    <property type="entry name" value="ARPP-1"/>
    <property type="match status" value="1"/>
</dbReference>
<sequence length="295" mass="33084">MTWRDLIENLELKEPVLLGNLMVVPLEGSLNSREFGLLHLALEEGRARVRELGMVEKVLVENPSLDDLFVLEGEELLGARQDRVAVSSAVIPAREELELPVVCIEEGRWAGDEPLFRGGYVAHPRLRSLITLSIRGSGKADQQKVWREVERKLTSLKISSATGSLHHSFTYQERTLEELYGGWNPGERVTGAMAFTSRGFLCCDILANPSLFSGEWPGLLKGYALDALEERIRGRRGEMNWQRIAERWERVGKTKLVRRLSSRGKGEEWLLEGPGEIGRALITEDGLIHASIHPA</sequence>
<comment type="caution">
    <text evidence="2">The sequence shown here is derived from an EMBL/GenBank/DDBJ whole genome shotgun (WGS) entry which is preliminary data.</text>
</comment>
<proteinExistence type="predicted"/>
<protein>
    <recommendedName>
        <fullName evidence="1">ARG and Rhodanese-Phosphatase-superfamily-associated domain-containing protein</fullName>
    </recommendedName>
</protein>
<name>A0A7C0U750_9BACT</name>
<organism evidence="2">
    <name type="scientific">Thermosulfidibacter takaii</name>
    <dbReference type="NCBI Taxonomy" id="412593"/>
    <lineage>
        <taxon>Bacteria</taxon>
        <taxon>Pseudomonadati</taxon>
        <taxon>Thermosulfidibacterota</taxon>
        <taxon>Thermosulfidibacteria</taxon>
        <taxon>Thermosulfidibacterales</taxon>
        <taxon>Thermosulfidibacteraceae</taxon>
    </lineage>
</organism>
<dbReference type="InterPro" id="IPR046699">
    <property type="entry name" value="ARPP-1"/>
</dbReference>
<reference evidence="2" key="1">
    <citation type="journal article" date="2020" name="mSystems">
        <title>Genome- and Community-Level Interaction Insights into Carbon Utilization and Element Cycling Functions of Hydrothermarchaeota in Hydrothermal Sediment.</title>
        <authorList>
            <person name="Zhou Z."/>
            <person name="Liu Y."/>
            <person name="Xu W."/>
            <person name="Pan J."/>
            <person name="Luo Z.H."/>
            <person name="Li M."/>
        </authorList>
    </citation>
    <scope>NUCLEOTIDE SEQUENCE [LARGE SCALE GENOMIC DNA]</scope>
    <source>
        <strain evidence="2">HyVt-115</strain>
    </source>
</reference>
<evidence type="ECO:0000313" key="2">
    <source>
        <dbReference type="EMBL" id="HDD53461.1"/>
    </source>
</evidence>